<keyword evidence="4" id="KW-0067">ATP-binding</keyword>
<feature type="domain" description="Clp1 P-loop" evidence="5">
    <location>
        <begin position="50"/>
        <end position="220"/>
    </location>
</feature>
<keyword evidence="1" id="KW-0808">Transferase</keyword>
<keyword evidence="2" id="KW-0547">Nucleotide-binding</keyword>
<name>A0A3M9XM28_9HYPH</name>
<evidence type="ECO:0000256" key="1">
    <source>
        <dbReference type="ARBA" id="ARBA00022679"/>
    </source>
</evidence>
<dbReference type="OrthoDB" id="5800600at2"/>
<evidence type="ECO:0000256" key="2">
    <source>
        <dbReference type="ARBA" id="ARBA00022741"/>
    </source>
</evidence>
<evidence type="ECO:0000256" key="4">
    <source>
        <dbReference type="ARBA" id="ARBA00022840"/>
    </source>
</evidence>
<accession>A0A3M9XM28</accession>
<dbReference type="SUPFAM" id="SSF52540">
    <property type="entry name" value="P-loop containing nucleoside triphosphate hydrolases"/>
    <property type="match status" value="1"/>
</dbReference>
<keyword evidence="3" id="KW-0418">Kinase</keyword>
<dbReference type="Gene3D" id="3.40.50.300">
    <property type="entry name" value="P-loop containing nucleotide triphosphate hydrolases"/>
    <property type="match status" value="1"/>
</dbReference>
<dbReference type="EMBL" id="QWDD01000003">
    <property type="protein sequence ID" value="RNJ48128.1"/>
    <property type="molecule type" value="Genomic_DNA"/>
</dbReference>
<evidence type="ECO:0000256" key="3">
    <source>
        <dbReference type="ARBA" id="ARBA00022777"/>
    </source>
</evidence>
<gene>
    <name evidence="6" type="ORF">D1O30_20090</name>
</gene>
<dbReference type="GO" id="GO:0051731">
    <property type="term" value="F:polynucleotide 5'-hydroxyl-kinase activity"/>
    <property type="evidence" value="ECO:0007669"/>
    <property type="project" value="InterPro"/>
</dbReference>
<evidence type="ECO:0000259" key="5">
    <source>
        <dbReference type="Pfam" id="PF16575"/>
    </source>
</evidence>
<dbReference type="GO" id="GO:0005524">
    <property type="term" value="F:ATP binding"/>
    <property type="evidence" value="ECO:0007669"/>
    <property type="project" value="UniProtKB-KW"/>
</dbReference>
<evidence type="ECO:0000313" key="7">
    <source>
        <dbReference type="Proteomes" id="UP000268623"/>
    </source>
</evidence>
<dbReference type="PANTHER" id="PTHR12755">
    <property type="entry name" value="CLEAVAGE/POLYADENYLATION FACTOR IA SUBUNIT CLP1P"/>
    <property type="match status" value="1"/>
</dbReference>
<dbReference type="AlphaFoldDB" id="A0A3M9XM28"/>
<evidence type="ECO:0000313" key="6">
    <source>
        <dbReference type="EMBL" id="RNJ48128.1"/>
    </source>
</evidence>
<protein>
    <recommendedName>
        <fullName evidence="5">Clp1 P-loop domain-containing protein</fullName>
    </recommendedName>
</protein>
<comment type="caution">
    <text evidence="6">The sequence shown here is derived from an EMBL/GenBank/DDBJ whole genome shotgun (WGS) entry which is preliminary data.</text>
</comment>
<sequence>MARQEISTTRCVRRLPVNVKSGGGLDIPPEWEAAAAEILRRVRCTVLLVGGAGVGKSSFCRYLAETLGQRAEVDVVDADIGQTNLGPPATISLARFSGSVDFSAASPLAHFFVGSTNPMGRLLPLVIGTANLAHQASAPFIIIDTTGLIHDTGRVLKNYKIEAVRPDVIVALERRNELAPIRVANRHAHFIRLKPSRAARPKDNGERIEVRTRAYARHFANANRLELPLEALAFQRTLLFTGKPAAREGAVHAEQTAEGLLIVGAPDRAPSGSKVLPVGFEHSLLCGVADKTGRCRGLGIIDRIDFSSRVLALTTAVGSDQARIVQFGDLYVTPDGSELGQINWTW</sequence>
<organism evidence="6 7">
    <name type="scientific">Methylocystis hirsuta</name>
    <dbReference type="NCBI Taxonomy" id="369798"/>
    <lineage>
        <taxon>Bacteria</taxon>
        <taxon>Pseudomonadati</taxon>
        <taxon>Pseudomonadota</taxon>
        <taxon>Alphaproteobacteria</taxon>
        <taxon>Hyphomicrobiales</taxon>
        <taxon>Methylocystaceae</taxon>
        <taxon>Methylocystis</taxon>
    </lineage>
</organism>
<dbReference type="InterPro" id="IPR045116">
    <property type="entry name" value="Clp1/Grc3"/>
</dbReference>
<dbReference type="GO" id="GO:0006396">
    <property type="term" value="P:RNA processing"/>
    <property type="evidence" value="ECO:0007669"/>
    <property type="project" value="InterPro"/>
</dbReference>
<keyword evidence="7" id="KW-1185">Reference proteome</keyword>
<dbReference type="Proteomes" id="UP000268623">
    <property type="component" value="Unassembled WGS sequence"/>
</dbReference>
<dbReference type="InterPro" id="IPR032319">
    <property type="entry name" value="CLP1_P"/>
</dbReference>
<dbReference type="InterPro" id="IPR027417">
    <property type="entry name" value="P-loop_NTPase"/>
</dbReference>
<proteinExistence type="predicted"/>
<reference evidence="6 7" key="1">
    <citation type="submission" date="2018-08" db="EMBL/GenBank/DDBJ databases">
        <title>Genome sequence of Methylocystis hirsuta CSC1, a methanotroph able to accumulate PHAs.</title>
        <authorList>
            <person name="Bordel S."/>
            <person name="Rodriguez E."/>
            <person name="Gancedo J."/>
            <person name="Munoz R."/>
        </authorList>
    </citation>
    <scope>NUCLEOTIDE SEQUENCE [LARGE SCALE GENOMIC DNA]</scope>
    <source>
        <strain evidence="6 7">CSC1</strain>
    </source>
</reference>
<dbReference type="Pfam" id="PF16575">
    <property type="entry name" value="CLP1_P"/>
    <property type="match status" value="1"/>
</dbReference>
<dbReference type="PANTHER" id="PTHR12755:SF3">
    <property type="entry name" value="POLYNUCLEOTIDE 5'-HYDROXYL-KINASE NOL9"/>
    <property type="match status" value="1"/>
</dbReference>